<dbReference type="PANTHER" id="PTHR44372">
    <property type="entry name" value="ELONGATION FACTOR 1-GAMMA 1-RELATED"/>
    <property type="match status" value="1"/>
</dbReference>
<dbReference type="GO" id="GO:0003746">
    <property type="term" value="F:translation elongation factor activity"/>
    <property type="evidence" value="ECO:0007669"/>
    <property type="project" value="UniProtKB-UniRule"/>
</dbReference>
<dbReference type="PANTHER" id="PTHR44372:SF1">
    <property type="entry name" value="ELONGATION FACTOR 1-GAMMA 3"/>
    <property type="match status" value="1"/>
</dbReference>
<accession>A0A4S4DRY0</accession>
<dbReference type="InterPro" id="IPR001662">
    <property type="entry name" value="EF1B_G_C"/>
</dbReference>
<evidence type="ECO:0000313" key="3">
    <source>
        <dbReference type="EMBL" id="THG05922.1"/>
    </source>
</evidence>
<gene>
    <name evidence="3" type="ORF">TEA_007013</name>
</gene>
<keyword evidence="1" id="KW-0251">Elongation factor</keyword>
<evidence type="ECO:0000256" key="1">
    <source>
        <dbReference type="PROSITE-ProRule" id="PRU00519"/>
    </source>
</evidence>
<comment type="caution">
    <text evidence="3">The sequence shown here is derived from an EMBL/GenBank/DDBJ whole genome shotgun (WGS) entry which is preliminary data.</text>
</comment>
<evidence type="ECO:0000313" key="4">
    <source>
        <dbReference type="Proteomes" id="UP000306102"/>
    </source>
</evidence>
<dbReference type="EMBL" id="SDRB02010539">
    <property type="protein sequence ID" value="THG05922.1"/>
    <property type="molecule type" value="Genomic_DNA"/>
</dbReference>
<dbReference type="AlphaFoldDB" id="A0A4S4DRY0"/>
<reference evidence="3 4" key="1">
    <citation type="journal article" date="2018" name="Proc. Natl. Acad. Sci. U.S.A.">
        <title>Draft genome sequence of Camellia sinensis var. sinensis provides insights into the evolution of the tea genome and tea quality.</title>
        <authorList>
            <person name="Wei C."/>
            <person name="Yang H."/>
            <person name="Wang S."/>
            <person name="Zhao J."/>
            <person name="Liu C."/>
            <person name="Gao L."/>
            <person name="Xia E."/>
            <person name="Lu Y."/>
            <person name="Tai Y."/>
            <person name="She G."/>
            <person name="Sun J."/>
            <person name="Cao H."/>
            <person name="Tong W."/>
            <person name="Gao Q."/>
            <person name="Li Y."/>
            <person name="Deng W."/>
            <person name="Jiang X."/>
            <person name="Wang W."/>
            <person name="Chen Q."/>
            <person name="Zhang S."/>
            <person name="Li H."/>
            <person name="Wu J."/>
            <person name="Wang P."/>
            <person name="Li P."/>
            <person name="Shi C."/>
            <person name="Zheng F."/>
            <person name="Jian J."/>
            <person name="Huang B."/>
            <person name="Shan D."/>
            <person name="Shi M."/>
            <person name="Fang C."/>
            <person name="Yue Y."/>
            <person name="Li F."/>
            <person name="Li D."/>
            <person name="Wei S."/>
            <person name="Han B."/>
            <person name="Jiang C."/>
            <person name="Yin Y."/>
            <person name="Xia T."/>
            <person name="Zhang Z."/>
            <person name="Bennetzen J.L."/>
            <person name="Zhao S."/>
            <person name="Wan X."/>
        </authorList>
    </citation>
    <scope>NUCLEOTIDE SEQUENCE [LARGE SCALE GENOMIC DNA]</scope>
    <source>
        <strain evidence="4">cv. Shuchazao</strain>
        <tissue evidence="3">Leaf</tissue>
    </source>
</reference>
<dbReference type="GO" id="GO:0004364">
    <property type="term" value="F:glutathione transferase activity"/>
    <property type="evidence" value="ECO:0007669"/>
    <property type="project" value="InterPro"/>
</dbReference>
<keyword evidence="1" id="KW-0648">Protein biosynthesis</keyword>
<dbReference type="STRING" id="542762.A0A4S4DRY0"/>
<organism evidence="3 4">
    <name type="scientific">Camellia sinensis var. sinensis</name>
    <name type="common">China tea</name>
    <dbReference type="NCBI Taxonomy" id="542762"/>
    <lineage>
        <taxon>Eukaryota</taxon>
        <taxon>Viridiplantae</taxon>
        <taxon>Streptophyta</taxon>
        <taxon>Embryophyta</taxon>
        <taxon>Tracheophyta</taxon>
        <taxon>Spermatophyta</taxon>
        <taxon>Magnoliopsida</taxon>
        <taxon>eudicotyledons</taxon>
        <taxon>Gunneridae</taxon>
        <taxon>Pentapetalae</taxon>
        <taxon>asterids</taxon>
        <taxon>Ericales</taxon>
        <taxon>Theaceae</taxon>
        <taxon>Camellia</taxon>
    </lineage>
</organism>
<evidence type="ECO:0000259" key="2">
    <source>
        <dbReference type="PROSITE" id="PS50040"/>
    </source>
</evidence>
<dbReference type="InterPro" id="IPR036433">
    <property type="entry name" value="EF1B_G_C_sf"/>
</dbReference>
<keyword evidence="4" id="KW-1185">Reference proteome</keyword>
<dbReference type="Proteomes" id="UP000306102">
    <property type="component" value="Unassembled WGS sequence"/>
</dbReference>
<protein>
    <recommendedName>
        <fullName evidence="2">EF-1-gamma C-terminal domain-containing protein</fullName>
    </recommendedName>
</protein>
<feature type="domain" description="EF-1-gamma C-terminal" evidence="2">
    <location>
        <begin position="109"/>
        <end position="168"/>
    </location>
</feature>
<name>A0A4S4DRY0_CAMSN</name>
<proteinExistence type="predicted"/>
<dbReference type="Gene3D" id="3.30.70.1010">
    <property type="entry name" value="Translation elongation factor EF1B, gamma chain, conserved domain"/>
    <property type="match status" value="1"/>
</dbReference>
<dbReference type="PROSITE" id="PS50040">
    <property type="entry name" value="EF1G_C"/>
    <property type="match status" value="1"/>
</dbReference>
<sequence>MNFFQMYGGVPAVGRCSIGVGLGVETKLCSGGWLVDGWFWCWPMELLAMEFPVVWPWKCSSIGVGPGVVIKLCLGVGLGVVNKLCSGGWLALGVQKHRPGCVQQHRPGWRGSWVVWGIGSVVECYDMELYDWRKVDLTDEAQKERVNQMIEDQEPFEGEALLDAKCFK</sequence>
<dbReference type="SUPFAM" id="SSF89942">
    <property type="entry name" value="eEF1-gamma domain"/>
    <property type="match status" value="1"/>
</dbReference>
<dbReference type="InterPro" id="IPR044628">
    <property type="entry name" value="EF-1-gamma_plant"/>
</dbReference>